<dbReference type="Proteomes" id="UP000789920">
    <property type="component" value="Unassembled WGS sequence"/>
</dbReference>
<protein>
    <submittedName>
        <fullName evidence="1">16022_t:CDS:1</fullName>
    </submittedName>
</protein>
<reference evidence="1" key="1">
    <citation type="submission" date="2021-06" db="EMBL/GenBank/DDBJ databases">
        <authorList>
            <person name="Kallberg Y."/>
            <person name="Tangrot J."/>
            <person name="Rosling A."/>
        </authorList>
    </citation>
    <scope>NUCLEOTIDE SEQUENCE</scope>
    <source>
        <strain evidence="1">MA461A</strain>
    </source>
</reference>
<feature type="non-terminal residue" evidence="1">
    <location>
        <position position="739"/>
    </location>
</feature>
<evidence type="ECO:0000313" key="2">
    <source>
        <dbReference type="Proteomes" id="UP000789920"/>
    </source>
</evidence>
<organism evidence="1 2">
    <name type="scientific">Racocetra persica</name>
    <dbReference type="NCBI Taxonomy" id="160502"/>
    <lineage>
        <taxon>Eukaryota</taxon>
        <taxon>Fungi</taxon>
        <taxon>Fungi incertae sedis</taxon>
        <taxon>Mucoromycota</taxon>
        <taxon>Glomeromycotina</taxon>
        <taxon>Glomeromycetes</taxon>
        <taxon>Diversisporales</taxon>
        <taxon>Gigasporaceae</taxon>
        <taxon>Racocetra</taxon>
    </lineage>
</organism>
<proteinExistence type="predicted"/>
<sequence>SPAKRFTFAIKIDGLTFITDLKERIWSKKRNALANVNVSQLRLWRVNIPVNDENKMNMLDTSRTNINVKEELDGIEMCPVDPISKYFDEQYTGPSVENTCINIIVDINNKGPVNWNNNKSIFTWLQNLKRSNGIIKQKLVDTYGAKFPLQGRDETIENLFRGTFVTNGICDRFKQRNTTDRNNHPIPILVNGPGAGKSRFLQELPTLLCNHVQKYTEDNSLINSIKNRMFSINVTYGNDTAASEEDVRIGETSVALRMLYEHFIVGGSYDYKTFIREWGKSQLSISTALDIILMDVDADKNDDYKTNFIIIGIDELNILHNLYRKDSNSHNPVQLIVYAVNSGTIQGPLEEMARGSTYLHLYLPLRLLRDEEVWNISKNIADTENLAEYINRSIFRRCIGDLGGQVRALEIFYIELLKQVECQTNYIDYIHIMLNVKDELIQRYPFKRFANMITPAIIRAILNIPVRSYENASNNGQLTYTDLSSHGILNLEPTRDGFYKVMIDQNPHVYWQEFEDFNMRFWTLRLRLLSFLNEPITIQELFRGAFNFGYYSECIFHLPTVDSIQYQQLNFQYPTTEQNLRISPGIVYKNGAGAPWDLFFVLDDCIFTIQIKSSEVIDERMLNTEYNKVKNAFNILQNSFEGEFVIKNWVLLICTNGSRTVNSLNSLQKNCFIVDCENFKDFYGYTFSSRAAFSAANDTIDVNTAEVYELKTITGIGEETAKDIYNKRPYCDENDLYSK</sequence>
<comment type="caution">
    <text evidence="1">The sequence shown here is derived from an EMBL/GenBank/DDBJ whole genome shotgun (WGS) entry which is preliminary data.</text>
</comment>
<name>A0ACA9MWX9_9GLOM</name>
<gene>
    <name evidence="1" type="ORF">RPERSI_LOCUS6458</name>
</gene>
<feature type="non-terminal residue" evidence="1">
    <location>
        <position position="1"/>
    </location>
</feature>
<dbReference type="EMBL" id="CAJVQC010010299">
    <property type="protein sequence ID" value="CAG8614883.1"/>
    <property type="molecule type" value="Genomic_DNA"/>
</dbReference>
<accession>A0ACA9MWX9</accession>
<evidence type="ECO:0000313" key="1">
    <source>
        <dbReference type="EMBL" id="CAG8614883.1"/>
    </source>
</evidence>
<keyword evidence="2" id="KW-1185">Reference proteome</keyword>